<feature type="compositionally biased region" description="Polar residues" evidence="1">
    <location>
        <begin position="1054"/>
        <end position="1065"/>
    </location>
</feature>
<organism evidence="3 4">
    <name type="scientific">Hyaloscypha variabilis (strain UAMH 11265 / GT02V1 / F)</name>
    <name type="common">Meliniomyces variabilis</name>
    <dbReference type="NCBI Taxonomy" id="1149755"/>
    <lineage>
        <taxon>Eukaryota</taxon>
        <taxon>Fungi</taxon>
        <taxon>Dikarya</taxon>
        <taxon>Ascomycota</taxon>
        <taxon>Pezizomycotina</taxon>
        <taxon>Leotiomycetes</taxon>
        <taxon>Helotiales</taxon>
        <taxon>Hyaloscyphaceae</taxon>
        <taxon>Hyaloscypha</taxon>
        <taxon>Hyaloscypha variabilis</taxon>
    </lineage>
</organism>
<name>A0A2J6R1R8_HYAVF</name>
<proteinExistence type="predicted"/>
<feature type="region of interest" description="Disordered" evidence="1">
    <location>
        <begin position="1"/>
        <end position="21"/>
    </location>
</feature>
<dbReference type="Pfam" id="PF00004">
    <property type="entry name" value="AAA"/>
    <property type="match status" value="1"/>
</dbReference>
<dbReference type="InterPro" id="IPR003593">
    <property type="entry name" value="AAA+_ATPase"/>
</dbReference>
<accession>A0A2J6R1R8</accession>
<dbReference type="PANTHER" id="PTHR46411">
    <property type="entry name" value="FAMILY ATPASE, PUTATIVE-RELATED"/>
    <property type="match status" value="1"/>
</dbReference>
<dbReference type="InterPro" id="IPR027417">
    <property type="entry name" value="P-loop_NTPase"/>
</dbReference>
<feature type="compositionally biased region" description="Polar residues" evidence="1">
    <location>
        <begin position="1194"/>
        <end position="1205"/>
    </location>
</feature>
<dbReference type="SMART" id="SM00382">
    <property type="entry name" value="AAA"/>
    <property type="match status" value="1"/>
</dbReference>
<dbReference type="Proteomes" id="UP000235786">
    <property type="component" value="Unassembled WGS sequence"/>
</dbReference>
<feature type="compositionally biased region" description="Acidic residues" evidence="1">
    <location>
        <begin position="257"/>
        <end position="275"/>
    </location>
</feature>
<feature type="region of interest" description="Disordered" evidence="1">
    <location>
        <begin position="235"/>
        <end position="275"/>
    </location>
</feature>
<feature type="region of interest" description="Disordered" evidence="1">
    <location>
        <begin position="1159"/>
        <end position="1223"/>
    </location>
</feature>
<dbReference type="InterPro" id="IPR054289">
    <property type="entry name" value="DUF7025"/>
</dbReference>
<dbReference type="InterPro" id="IPR056599">
    <property type="entry name" value="AAA_lid_fung"/>
</dbReference>
<dbReference type="PANTHER" id="PTHR46411:SF3">
    <property type="entry name" value="AAA+ ATPASE DOMAIN-CONTAINING PROTEIN"/>
    <property type="match status" value="1"/>
</dbReference>
<gene>
    <name evidence="3" type="ORF">L207DRAFT_500180</name>
</gene>
<feature type="compositionally biased region" description="Low complexity" evidence="1">
    <location>
        <begin position="1031"/>
        <end position="1040"/>
    </location>
</feature>
<feature type="domain" description="AAA+ ATPase" evidence="2">
    <location>
        <begin position="665"/>
        <end position="794"/>
    </location>
</feature>
<evidence type="ECO:0000313" key="4">
    <source>
        <dbReference type="Proteomes" id="UP000235786"/>
    </source>
</evidence>
<dbReference type="CDD" id="cd19481">
    <property type="entry name" value="RecA-like_protease"/>
    <property type="match status" value="1"/>
</dbReference>
<dbReference type="GO" id="GO:0005524">
    <property type="term" value="F:ATP binding"/>
    <property type="evidence" value="ECO:0007669"/>
    <property type="project" value="InterPro"/>
</dbReference>
<dbReference type="SUPFAM" id="SSF52540">
    <property type="entry name" value="P-loop containing nucleoside triphosphate hydrolases"/>
    <property type="match status" value="1"/>
</dbReference>
<dbReference type="Pfam" id="PF23232">
    <property type="entry name" value="AAA_lid_13"/>
    <property type="match status" value="1"/>
</dbReference>
<evidence type="ECO:0000259" key="2">
    <source>
        <dbReference type="SMART" id="SM00382"/>
    </source>
</evidence>
<dbReference type="InterPro" id="IPR003959">
    <property type="entry name" value="ATPase_AAA_core"/>
</dbReference>
<dbReference type="OrthoDB" id="10042665at2759"/>
<dbReference type="STRING" id="1149755.A0A2J6R1R8"/>
<sequence>MDGSKSSEDGSDGSADGQTADLHDKLKFLKEEVEYNRNRINALEGRLSALDPLRRTYSGNDAMAAPTEVTDDTDGSQEYVFLTARKTIPEVRECNYAQFKNRFERRGKDGRYAVDVLVAGLLLPQEILQERKLRELLFEQRGSATSTRIVKDKAMAKAVQMANTTADLISQAQAGGKWPRRIRIQAPALLRILARVNKENWSDRQRTYYRPFSSLIYQHPEIKNVLKELEERWGSQLDGDSTPNADDADDANGKTENDEDAASDSREDDEDSIDDSPEALACLRAYVKYIDEKIMPDYHRFEKLDVSSNASVRFSDLWYLFRTGEFVYRQVDGELPDRRDFRTGKRIWKTYYVDPVLERMMPAASDNPDIKETAVESDDSAFTLGCYYVDHTGEEFCVVKKPYRIEQFAGEMPVSALPIFPMRFCRGWKDRLAHAVETGDSLVDLMKARHCFYSGWTLTRDPGGEPTTDAKGVLLDQPEHINSEVMVDFSEAYQACPHWRPQRASMREKLVEGKTVPEDFRIRWWSGVDRASLLGETTEVVPVRSGVTPKQRNEYVSEDPFLKAVSKNIKCAQLTTEEYLTEDAKALLTGRMYAYVFQERKFAQLSVAKLRPSPKTGLALESLKIPQRVKHAIQGSVQGHFLQKNAERKLDQDWVSLDLIQGKGTGLFILLHGVPGVGKTATAEAIAQANGKPLFKITVGDLGMTPEKLEISLREIFRLASIWDCILLLDEVDTFFSQRSRADTATNKNAMVSVFLRVLDYYNGILFLTTNRAGVLDEAFKSRIHYKIYYPDLTLEQTLDIWKLNIQRVRKIEEELAKVENRGSLVINEDELLAFAKYRFQEGGSNRYGGRGHGRWNGRQIRNAFQVACSLAYYEHGLLENEQRTRQQSAVSNNVTGSGTARDILVGPPILSVHHFETMHEITASFENYRTAVHGGTTDADLALEAEARHDSYRDGLTEDMQAEYRIEHLKLAAAAGGDGVTGEIDYNKTDASTAVMTNRLQRVPHSQQVAVGNDFAPTENYVTNSEHRGSQGSRLRSGSYLPNPNAPSPPNVGFNNSQGQQQSIYPVPSPRQGAMRDNLSGSPNPSGGYLSGPPPRTTGYQAPHYGHSPPGQNYSHSPRTGSGNNQGPFGYPPQSQYGNEGGGLADVRYYTPKGDYFGPGRDSLLPPGREGLGMVGGAGPHDSRGWGVPAGQNYMNPYTGQGRDQQLRPVETDLSPDEVFNN</sequence>
<dbReference type="AlphaFoldDB" id="A0A2J6R1R8"/>
<feature type="compositionally biased region" description="Polar residues" evidence="1">
    <location>
        <begin position="1111"/>
        <end position="1139"/>
    </location>
</feature>
<dbReference type="GO" id="GO:0016887">
    <property type="term" value="F:ATP hydrolysis activity"/>
    <property type="evidence" value="ECO:0007669"/>
    <property type="project" value="InterPro"/>
</dbReference>
<protein>
    <recommendedName>
        <fullName evidence="2">AAA+ ATPase domain-containing protein</fullName>
    </recommendedName>
</protein>
<keyword evidence="4" id="KW-1185">Reference proteome</keyword>
<feature type="compositionally biased region" description="Gly residues" evidence="1">
    <location>
        <begin position="1171"/>
        <end position="1180"/>
    </location>
</feature>
<evidence type="ECO:0000313" key="3">
    <source>
        <dbReference type="EMBL" id="PMD32457.1"/>
    </source>
</evidence>
<dbReference type="Gene3D" id="3.40.50.300">
    <property type="entry name" value="P-loop containing nucleotide triphosphate hydrolases"/>
    <property type="match status" value="1"/>
</dbReference>
<evidence type="ECO:0000256" key="1">
    <source>
        <dbReference type="SAM" id="MobiDB-lite"/>
    </source>
</evidence>
<dbReference type="Pfam" id="PF22942">
    <property type="entry name" value="DUF7025"/>
    <property type="match status" value="1"/>
</dbReference>
<reference evidence="3 4" key="1">
    <citation type="submission" date="2016-04" db="EMBL/GenBank/DDBJ databases">
        <title>A degradative enzymes factory behind the ericoid mycorrhizal symbiosis.</title>
        <authorList>
            <consortium name="DOE Joint Genome Institute"/>
            <person name="Martino E."/>
            <person name="Morin E."/>
            <person name="Grelet G."/>
            <person name="Kuo A."/>
            <person name="Kohler A."/>
            <person name="Daghino S."/>
            <person name="Barry K."/>
            <person name="Choi C."/>
            <person name="Cichocki N."/>
            <person name="Clum A."/>
            <person name="Copeland A."/>
            <person name="Hainaut M."/>
            <person name="Haridas S."/>
            <person name="Labutti K."/>
            <person name="Lindquist E."/>
            <person name="Lipzen A."/>
            <person name="Khouja H.-R."/>
            <person name="Murat C."/>
            <person name="Ohm R."/>
            <person name="Olson A."/>
            <person name="Spatafora J."/>
            <person name="Veneault-Fourrey C."/>
            <person name="Henrissat B."/>
            <person name="Grigoriev I."/>
            <person name="Martin F."/>
            <person name="Perotto S."/>
        </authorList>
    </citation>
    <scope>NUCLEOTIDE SEQUENCE [LARGE SCALE GENOMIC DNA]</scope>
    <source>
        <strain evidence="3 4">F</strain>
    </source>
</reference>
<dbReference type="EMBL" id="KZ613959">
    <property type="protein sequence ID" value="PMD32457.1"/>
    <property type="molecule type" value="Genomic_DNA"/>
</dbReference>
<feature type="region of interest" description="Disordered" evidence="1">
    <location>
        <begin position="1005"/>
        <end position="1146"/>
    </location>
</feature>